<dbReference type="Proteomes" id="UP000266292">
    <property type="component" value="Chromosome"/>
</dbReference>
<protein>
    <recommendedName>
        <fullName evidence="4">DUF4369 domain-containing protein</fullName>
    </recommendedName>
</protein>
<dbReference type="OrthoDB" id="680837at2"/>
<name>A0A1X9YWP6_9BACT</name>
<organism evidence="2 3">
    <name type="scientific">Pontibacter actiniarum</name>
    <dbReference type="NCBI Taxonomy" id="323450"/>
    <lineage>
        <taxon>Bacteria</taxon>
        <taxon>Pseudomonadati</taxon>
        <taxon>Bacteroidota</taxon>
        <taxon>Cytophagia</taxon>
        <taxon>Cytophagales</taxon>
        <taxon>Hymenobacteraceae</taxon>
        <taxon>Pontibacter</taxon>
    </lineage>
</organism>
<gene>
    <name evidence="2" type="ORF">CA264_18230</name>
</gene>
<accession>A0A1X9YWP6</accession>
<sequence>MKKNLSKLVLTLAAVCSFALCTAAQGVNITIDGESMQAFGRDYNHMKGSPFLFEDWVKGTVKLTNGIVYENVSLMYDQVKDQLIFSTEDGKSFSFMYPVYEFTLQKEITSTVTDERKFRSGFPPVDGASAGAFYEVLNDGETILLKRASKAIVEERPDGSIVKEKLIKESVKYYIASPDKMVKINKSKKSILAAFEAPKLPQVETYIKTNRLSLKEEGHLIKVLAYYNTL</sequence>
<dbReference type="STRING" id="709015.GCA_000472485_03683"/>
<evidence type="ECO:0000313" key="2">
    <source>
        <dbReference type="EMBL" id="ARS37211.1"/>
    </source>
</evidence>
<keyword evidence="3" id="KW-1185">Reference proteome</keyword>
<dbReference type="KEGG" id="pact:CA264_18230"/>
<feature type="chain" id="PRO_5010983717" description="DUF4369 domain-containing protein" evidence="1">
    <location>
        <begin position="24"/>
        <end position="230"/>
    </location>
</feature>
<proteinExistence type="predicted"/>
<evidence type="ECO:0008006" key="4">
    <source>
        <dbReference type="Google" id="ProtNLM"/>
    </source>
</evidence>
<dbReference type="EMBL" id="CP021235">
    <property type="protein sequence ID" value="ARS37211.1"/>
    <property type="molecule type" value="Genomic_DNA"/>
</dbReference>
<dbReference type="AlphaFoldDB" id="A0A1X9YWP6"/>
<evidence type="ECO:0000256" key="1">
    <source>
        <dbReference type="SAM" id="SignalP"/>
    </source>
</evidence>
<feature type="signal peptide" evidence="1">
    <location>
        <begin position="1"/>
        <end position="23"/>
    </location>
</feature>
<dbReference type="RefSeq" id="WP_025608843.1">
    <property type="nucleotide sequence ID" value="NZ_CP021235.1"/>
</dbReference>
<reference evidence="3" key="1">
    <citation type="submission" date="2017-05" db="EMBL/GenBank/DDBJ databases">
        <authorList>
            <person name="Ray J."/>
            <person name="Price M."/>
            <person name="Deutschbauer A."/>
        </authorList>
    </citation>
    <scope>NUCLEOTIDE SEQUENCE [LARGE SCALE GENOMIC DNA]</scope>
    <source>
        <strain evidence="3">DSM 19842</strain>
    </source>
</reference>
<keyword evidence="1" id="KW-0732">Signal</keyword>
<evidence type="ECO:0000313" key="3">
    <source>
        <dbReference type="Proteomes" id="UP000266292"/>
    </source>
</evidence>